<protein>
    <submittedName>
        <fullName evidence="3">Uncharacterized protein</fullName>
    </submittedName>
</protein>
<name>A0A915D4U6_9BILA</name>
<evidence type="ECO:0000313" key="2">
    <source>
        <dbReference type="Proteomes" id="UP000887574"/>
    </source>
</evidence>
<dbReference type="WBParaSite" id="jg15592">
    <property type="protein sequence ID" value="jg15592"/>
    <property type="gene ID" value="jg15592"/>
</dbReference>
<feature type="compositionally biased region" description="Polar residues" evidence="1">
    <location>
        <begin position="45"/>
        <end position="57"/>
    </location>
</feature>
<proteinExistence type="predicted"/>
<evidence type="ECO:0000313" key="3">
    <source>
        <dbReference type="WBParaSite" id="jg15592"/>
    </source>
</evidence>
<sequence>MGSGPQRNYHHPLASSTSTTYYGEPGILIEEDHLAFHDDLENEDNGSTSSEGGNTYEMSEREEASALFGEDFQLSAPLKEALETVNHALISDNGKENENGGTQEVININATDWAFKYVQHEWLKLSTKKTQMLN</sequence>
<evidence type="ECO:0000256" key="1">
    <source>
        <dbReference type="SAM" id="MobiDB-lite"/>
    </source>
</evidence>
<feature type="region of interest" description="Disordered" evidence="1">
    <location>
        <begin position="36"/>
        <end position="63"/>
    </location>
</feature>
<organism evidence="2 3">
    <name type="scientific">Ditylenchus dipsaci</name>
    <dbReference type="NCBI Taxonomy" id="166011"/>
    <lineage>
        <taxon>Eukaryota</taxon>
        <taxon>Metazoa</taxon>
        <taxon>Ecdysozoa</taxon>
        <taxon>Nematoda</taxon>
        <taxon>Chromadorea</taxon>
        <taxon>Rhabditida</taxon>
        <taxon>Tylenchina</taxon>
        <taxon>Tylenchomorpha</taxon>
        <taxon>Sphaerularioidea</taxon>
        <taxon>Anguinidae</taxon>
        <taxon>Anguininae</taxon>
        <taxon>Ditylenchus</taxon>
    </lineage>
</organism>
<reference evidence="3" key="1">
    <citation type="submission" date="2022-11" db="UniProtKB">
        <authorList>
            <consortium name="WormBaseParasite"/>
        </authorList>
    </citation>
    <scope>IDENTIFICATION</scope>
</reference>
<dbReference type="Proteomes" id="UP000887574">
    <property type="component" value="Unplaced"/>
</dbReference>
<accession>A0A915D4U6</accession>
<dbReference type="AlphaFoldDB" id="A0A915D4U6"/>
<keyword evidence="2" id="KW-1185">Reference proteome</keyword>